<name>A0A7Y8KY88_9BURK</name>
<reference evidence="1 2" key="1">
    <citation type="submission" date="2019-09" db="EMBL/GenBank/DDBJ databases">
        <title>Hydrogenophaga aromatica sp. nov., isolated from a para-xylene-degrading enrichment culture.</title>
        <authorList>
            <person name="Tancsics A."/>
            <person name="Banerjee S."/>
        </authorList>
    </citation>
    <scope>NUCLEOTIDE SEQUENCE [LARGE SCALE GENOMIC DNA]</scope>
    <source>
        <strain evidence="1 2">D2P1</strain>
    </source>
</reference>
<accession>A0A7Y8KY88</accession>
<dbReference type="RefSeq" id="WP_177135959.1">
    <property type="nucleotide sequence ID" value="NZ_VYGV01000011.1"/>
</dbReference>
<proteinExistence type="predicted"/>
<organism evidence="1 2">
    <name type="scientific">Hydrogenophaga aromaticivorans</name>
    <dbReference type="NCBI Taxonomy" id="2610898"/>
    <lineage>
        <taxon>Bacteria</taxon>
        <taxon>Pseudomonadati</taxon>
        <taxon>Pseudomonadota</taxon>
        <taxon>Betaproteobacteria</taxon>
        <taxon>Burkholderiales</taxon>
        <taxon>Comamonadaceae</taxon>
        <taxon>Hydrogenophaga</taxon>
    </lineage>
</organism>
<protein>
    <submittedName>
        <fullName evidence="1">Uncharacterized protein</fullName>
    </submittedName>
</protein>
<dbReference type="Proteomes" id="UP000545507">
    <property type="component" value="Unassembled WGS sequence"/>
</dbReference>
<evidence type="ECO:0000313" key="2">
    <source>
        <dbReference type="Proteomes" id="UP000545507"/>
    </source>
</evidence>
<evidence type="ECO:0000313" key="1">
    <source>
        <dbReference type="EMBL" id="NWF46051.1"/>
    </source>
</evidence>
<sequence>MTTEDLDRLIDVLFADLKLEMPGADDPTDPQEALARYREATSKYPGGMSAHQDEHVIRSNMFQSIQMEVRSGWLTQGHFERLLKRLSKKEGRDEYLQWLAQLQAHRARLAQQQHRNSRKEYKPLFSSKQEQILSFLQQKPSGPGPLVEEFKQREDVRKRGIDLTHALIYEFEWGFVTQQSEIYDFYVSHVWRHGTERYIDRFLSGWKEEVDHEVEAKRIQTWGDFLISFDDGISNFSCLSLGNLVGGEKGRSWIGLEFLVRIFPVLAAKVIDPKYKFARDWRCV</sequence>
<dbReference type="EMBL" id="VYGV01000011">
    <property type="protein sequence ID" value="NWF46051.1"/>
    <property type="molecule type" value="Genomic_DNA"/>
</dbReference>
<comment type="caution">
    <text evidence="1">The sequence shown here is derived from an EMBL/GenBank/DDBJ whole genome shotgun (WGS) entry which is preliminary data.</text>
</comment>
<gene>
    <name evidence="1" type="ORF">F3K02_12430</name>
</gene>
<keyword evidence="2" id="KW-1185">Reference proteome</keyword>
<dbReference type="AlphaFoldDB" id="A0A7Y8KY88"/>